<name>A0A1M5WW61_9BACT</name>
<organism evidence="1 2">
    <name type="scientific">Chryseolinea serpens</name>
    <dbReference type="NCBI Taxonomy" id="947013"/>
    <lineage>
        <taxon>Bacteria</taxon>
        <taxon>Pseudomonadati</taxon>
        <taxon>Bacteroidota</taxon>
        <taxon>Cytophagia</taxon>
        <taxon>Cytophagales</taxon>
        <taxon>Fulvivirgaceae</taxon>
        <taxon>Chryseolinea</taxon>
    </lineage>
</organism>
<gene>
    <name evidence="1" type="ORF">SAMN04488109_6094</name>
</gene>
<dbReference type="PANTHER" id="PTHR17985:SF8">
    <property type="entry name" value="TRANSPORT AND GOLGI ORGANIZATION PROTEIN 2 HOMOLOG"/>
    <property type="match status" value="1"/>
</dbReference>
<evidence type="ECO:0000313" key="1">
    <source>
        <dbReference type="EMBL" id="SHH91945.1"/>
    </source>
</evidence>
<dbReference type="AlphaFoldDB" id="A0A1M5WW61"/>
<dbReference type="OrthoDB" id="4380123at2"/>
<sequence>MCLIFLAFKNHPAYKLIVAANRDEFYERQTEAAHYWKDRPDVLAGRDLVAGGTWMGMNTKGKLALLTNYRDPKNIDPHAPSRGLLVSDYLTGRDRPEHYLHAINDGEKEYNGFNIIVGGLNELWYYSNYTHMIEELIPGFYGLSNHLLDTPWPKVERGKEKLKSILDQPTIQPEQLMDVLYDQTLAPEDKLPDTGLSLEREKALSSMFIKTPNYGTRCTTVVLVNYDNEVTFCERVYNTTTFEHTTGTFRFKV</sequence>
<accession>A0A1M5WW61</accession>
<dbReference type="Proteomes" id="UP000184212">
    <property type="component" value="Unassembled WGS sequence"/>
</dbReference>
<dbReference type="InterPro" id="IPR008551">
    <property type="entry name" value="TANGO2"/>
</dbReference>
<dbReference type="Pfam" id="PF05742">
    <property type="entry name" value="TANGO2"/>
    <property type="match status" value="1"/>
</dbReference>
<dbReference type="EMBL" id="FQWQ01000005">
    <property type="protein sequence ID" value="SHH91945.1"/>
    <property type="molecule type" value="Genomic_DNA"/>
</dbReference>
<keyword evidence="2" id="KW-1185">Reference proteome</keyword>
<evidence type="ECO:0000313" key="2">
    <source>
        <dbReference type="Proteomes" id="UP000184212"/>
    </source>
</evidence>
<proteinExistence type="predicted"/>
<dbReference type="PANTHER" id="PTHR17985">
    <property type="entry name" value="SER/THR-RICH PROTEIN T10 IN DGCR REGION"/>
    <property type="match status" value="1"/>
</dbReference>
<dbReference type="Gene3D" id="3.60.60.10">
    <property type="entry name" value="Penicillin V Acylase, Chain A"/>
    <property type="match status" value="1"/>
</dbReference>
<protein>
    <submittedName>
        <fullName evidence="1">Uncharacterized conserved protein, contains NRDE domain</fullName>
    </submittedName>
</protein>
<dbReference type="RefSeq" id="WP_073142148.1">
    <property type="nucleotide sequence ID" value="NZ_FQWQ01000005.1"/>
</dbReference>
<reference evidence="1 2" key="1">
    <citation type="submission" date="2016-11" db="EMBL/GenBank/DDBJ databases">
        <authorList>
            <person name="Jaros S."/>
            <person name="Januszkiewicz K."/>
            <person name="Wedrychowicz H."/>
        </authorList>
    </citation>
    <scope>NUCLEOTIDE SEQUENCE [LARGE SCALE GENOMIC DNA]</scope>
    <source>
        <strain evidence="1 2">DSM 24574</strain>
    </source>
</reference>